<dbReference type="SUPFAM" id="SSF109998">
    <property type="entry name" value="Triger factor/SurA peptide-binding domain-like"/>
    <property type="match status" value="1"/>
</dbReference>
<gene>
    <name evidence="7" type="ORF">SAMN05421644_10332</name>
</gene>
<dbReference type="InterPro" id="IPR046357">
    <property type="entry name" value="PPIase_dom_sf"/>
</dbReference>
<evidence type="ECO:0000256" key="2">
    <source>
        <dbReference type="ARBA" id="ARBA00007656"/>
    </source>
</evidence>
<evidence type="ECO:0000256" key="3">
    <source>
        <dbReference type="ARBA" id="ARBA00013194"/>
    </source>
</evidence>
<dbReference type="SUPFAM" id="SSF54534">
    <property type="entry name" value="FKBP-like"/>
    <property type="match status" value="1"/>
</dbReference>
<dbReference type="InterPro" id="IPR050245">
    <property type="entry name" value="PrsA_foldase"/>
</dbReference>
<dbReference type="AlphaFoldDB" id="A0A1H3BJA0"/>
<dbReference type="PROSITE" id="PS50198">
    <property type="entry name" value="PPIC_PPIASE_2"/>
    <property type="match status" value="1"/>
</dbReference>
<dbReference type="PANTHER" id="PTHR47245:SF2">
    <property type="entry name" value="PEPTIDYL-PROLYL CIS-TRANS ISOMERASE HP_0175-RELATED"/>
    <property type="match status" value="1"/>
</dbReference>
<keyword evidence="8" id="KW-1185">Reference proteome</keyword>
<keyword evidence="4 5" id="KW-0697">Rotamase</keyword>
<dbReference type="InterPro" id="IPR027304">
    <property type="entry name" value="Trigger_fact/SurA_dom_sf"/>
</dbReference>
<evidence type="ECO:0000313" key="8">
    <source>
        <dbReference type="Proteomes" id="UP000198672"/>
    </source>
</evidence>
<comment type="similarity">
    <text evidence="2">Belongs to the PpiC/parvulin rotamase family.</text>
</comment>
<dbReference type="Pfam" id="PF00639">
    <property type="entry name" value="Rotamase"/>
    <property type="match status" value="1"/>
</dbReference>
<dbReference type="EMBL" id="FNOW01000003">
    <property type="protein sequence ID" value="SDX41394.1"/>
    <property type="molecule type" value="Genomic_DNA"/>
</dbReference>
<dbReference type="InterPro" id="IPR014282">
    <property type="entry name" value="Nitrogen_fix_NifM"/>
</dbReference>
<dbReference type="STRING" id="61595.SAMN05421644_10332"/>
<comment type="catalytic activity">
    <reaction evidence="1">
        <text>[protein]-peptidylproline (omega=180) = [protein]-peptidylproline (omega=0)</text>
        <dbReference type="Rhea" id="RHEA:16237"/>
        <dbReference type="Rhea" id="RHEA-COMP:10747"/>
        <dbReference type="Rhea" id="RHEA-COMP:10748"/>
        <dbReference type="ChEBI" id="CHEBI:83833"/>
        <dbReference type="ChEBI" id="CHEBI:83834"/>
        <dbReference type="EC" id="5.2.1.8"/>
    </reaction>
</comment>
<accession>A0A1H3BJA0</accession>
<evidence type="ECO:0000256" key="4">
    <source>
        <dbReference type="ARBA" id="ARBA00023110"/>
    </source>
</evidence>
<evidence type="ECO:0000256" key="1">
    <source>
        <dbReference type="ARBA" id="ARBA00000971"/>
    </source>
</evidence>
<proteinExistence type="inferred from homology"/>
<keyword evidence="5 7" id="KW-0413">Isomerase</keyword>
<evidence type="ECO:0000313" key="7">
    <source>
        <dbReference type="EMBL" id="SDX41394.1"/>
    </source>
</evidence>
<dbReference type="EC" id="5.2.1.8" evidence="3"/>
<name>A0A1H3BJA0_ALLWA</name>
<organism evidence="7 8">
    <name type="scientific">Allochromatium warmingii</name>
    <name type="common">Chromatium warmingii</name>
    <dbReference type="NCBI Taxonomy" id="61595"/>
    <lineage>
        <taxon>Bacteria</taxon>
        <taxon>Pseudomonadati</taxon>
        <taxon>Pseudomonadota</taxon>
        <taxon>Gammaproteobacteria</taxon>
        <taxon>Chromatiales</taxon>
        <taxon>Chromatiaceae</taxon>
        <taxon>Allochromatium</taxon>
    </lineage>
</organism>
<dbReference type="PANTHER" id="PTHR47245">
    <property type="entry name" value="PEPTIDYLPROLYL ISOMERASE"/>
    <property type="match status" value="1"/>
</dbReference>
<dbReference type="Proteomes" id="UP000198672">
    <property type="component" value="Unassembled WGS sequence"/>
</dbReference>
<sequence>MPMSTQPQDSTPPAAYRYHRLRAASQRFQCQFEALETAQQREVERLAERTWALESRVLRTPEARDTVISERRLTEACTEVRRRYADEAEFVADLARNGLDVATLRLALQRELIFDAVMMRVGARAAPVTAEAVRAFYDAHPAQFTTPERRTVRHILITINADYPENSREAARARIEQLAAELQAQPDSFGTLAQRHSECPTALEAGQLGTLPRGRLYPELDAALFALPAGAISGVLESELGFHLLWCERIEPARVVTFEQAASHIRERLEASQQQAAQKDWLARL</sequence>
<protein>
    <recommendedName>
        <fullName evidence="3">peptidylprolyl isomerase</fullName>
        <ecNumber evidence="3">5.2.1.8</ecNumber>
    </recommendedName>
</protein>
<dbReference type="NCBIfam" id="TIGR02933">
    <property type="entry name" value="nifM_nitrog"/>
    <property type="match status" value="1"/>
</dbReference>
<evidence type="ECO:0000259" key="6">
    <source>
        <dbReference type="PROSITE" id="PS50198"/>
    </source>
</evidence>
<dbReference type="InterPro" id="IPR000297">
    <property type="entry name" value="PPIase_PpiC"/>
</dbReference>
<dbReference type="Gene3D" id="3.10.50.40">
    <property type="match status" value="1"/>
</dbReference>
<evidence type="ECO:0000256" key="5">
    <source>
        <dbReference type="PROSITE-ProRule" id="PRU00278"/>
    </source>
</evidence>
<dbReference type="GO" id="GO:0003755">
    <property type="term" value="F:peptidyl-prolyl cis-trans isomerase activity"/>
    <property type="evidence" value="ECO:0007669"/>
    <property type="project" value="UniProtKB-KW"/>
</dbReference>
<reference evidence="8" key="1">
    <citation type="submission" date="2016-10" db="EMBL/GenBank/DDBJ databases">
        <authorList>
            <person name="Varghese N."/>
            <person name="Submissions S."/>
        </authorList>
    </citation>
    <scope>NUCLEOTIDE SEQUENCE [LARGE SCALE GENOMIC DNA]</scope>
    <source>
        <strain evidence="8">DSM 173</strain>
    </source>
</reference>
<feature type="domain" description="PpiC" evidence="6">
    <location>
        <begin position="147"/>
        <end position="249"/>
    </location>
</feature>